<dbReference type="Pfam" id="PF00078">
    <property type="entry name" value="RVT_1"/>
    <property type="match status" value="1"/>
</dbReference>
<gene>
    <name evidence="11" type="ORF">J2Z35_002912</name>
</gene>
<dbReference type="PRINTS" id="PR00866">
    <property type="entry name" value="RNADNAPOLMS"/>
</dbReference>
<dbReference type="Pfam" id="PF08388">
    <property type="entry name" value="GIIM"/>
    <property type="match status" value="1"/>
</dbReference>
<evidence type="ECO:0000256" key="2">
    <source>
        <dbReference type="ARBA" id="ARBA00022679"/>
    </source>
</evidence>
<dbReference type="InterPro" id="IPR013597">
    <property type="entry name" value="Mat_intron_G2"/>
</dbReference>
<dbReference type="PANTHER" id="PTHR34047">
    <property type="entry name" value="NUCLEAR INTRON MATURASE 1, MITOCHONDRIAL-RELATED"/>
    <property type="match status" value="1"/>
</dbReference>
<dbReference type="CDD" id="cd01651">
    <property type="entry name" value="RT_G2_intron"/>
    <property type="match status" value="1"/>
</dbReference>
<accession>A0ABS4KR39</accession>
<dbReference type="SUPFAM" id="SSF56672">
    <property type="entry name" value="DNA/RNA polymerases"/>
    <property type="match status" value="1"/>
</dbReference>
<dbReference type="InterPro" id="IPR043502">
    <property type="entry name" value="DNA/RNA_pol_sf"/>
</dbReference>
<dbReference type="InterPro" id="IPR030931">
    <property type="entry name" value="Group_II_RT_mat"/>
</dbReference>
<dbReference type="RefSeq" id="WP_209662122.1">
    <property type="nucleotide sequence ID" value="NZ_JAGGLI010000073.1"/>
</dbReference>
<proteinExistence type="inferred from homology"/>
<reference evidence="11 12" key="1">
    <citation type="submission" date="2021-03" db="EMBL/GenBank/DDBJ databases">
        <title>Genomic Encyclopedia of Type Strains, Phase IV (KMG-IV): sequencing the most valuable type-strain genomes for metagenomic binning, comparative biology and taxonomic classification.</title>
        <authorList>
            <person name="Goeker M."/>
        </authorList>
    </citation>
    <scope>NUCLEOTIDE SEQUENCE [LARGE SCALE GENOMIC DNA]</scope>
    <source>
        <strain evidence="11 12">DSM 27512</strain>
    </source>
</reference>
<evidence type="ECO:0000313" key="11">
    <source>
        <dbReference type="EMBL" id="MBP2029074.1"/>
    </source>
</evidence>
<dbReference type="GO" id="GO:0003964">
    <property type="term" value="F:RNA-directed DNA polymerase activity"/>
    <property type="evidence" value="ECO:0007669"/>
    <property type="project" value="UniProtKB-KW"/>
</dbReference>
<keyword evidence="7" id="KW-0051">Antiviral defense</keyword>
<keyword evidence="3" id="KW-0548">Nucleotidyltransferase</keyword>
<dbReference type="NCBIfam" id="TIGR04416">
    <property type="entry name" value="group_II_RT_mat"/>
    <property type="match status" value="1"/>
</dbReference>
<sequence length="471" mass="55109">MKDLEQSQRKQTTKYLGHLEEVEVELLGNQGALSGVLGNSKRERENDELTDTSDLLDRILARDNMLKAMKRVIANKGCHGVDGMGYDELRGFVINNWPKVKAKLLEGKYIPSPVRRVEIPKPDGGIRLLGIPTVLDRMIQQAIAQELSKIYEPTFSNSSYGFRPKRQAKMAILKAKEYINEGNRWVVDLDLEKFFDKVNHDILMQRLSRKIKDRRVLRIIRKYLESGIMVEGLKVSSKEGTPQGGPLSPLLSNIMLDEIDKELEARGHRFCRFADDCNIYVKSKKAGVRVMQSMTRLLEGKLKLKVNREKSKVDLVTRRKFLGFSFYFDRNGVQVRIHEKSYSRFKDKIREVTNRNKGISIEYRLKRLNEITVGWINYFSIAKAKTRIKNLEEWIRRRLRACIWKQWKKIKTKFTNLKKLGIDKQKSWEYANTRKGYWRTSKSPILQRTLTNTYLEELGYKSISKRYQLIH</sequence>
<dbReference type="EC" id="2.7.7.49" evidence="1"/>
<evidence type="ECO:0000256" key="1">
    <source>
        <dbReference type="ARBA" id="ARBA00012493"/>
    </source>
</evidence>
<dbReference type="EMBL" id="JAGGLI010000073">
    <property type="protein sequence ID" value="MBP2029074.1"/>
    <property type="molecule type" value="Genomic_DNA"/>
</dbReference>
<feature type="domain" description="Reverse transcriptase" evidence="10">
    <location>
        <begin position="100"/>
        <end position="326"/>
    </location>
</feature>
<keyword evidence="12" id="KW-1185">Reference proteome</keyword>
<comment type="caution">
    <text evidence="11">The sequence shown here is derived from an EMBL/GenBank/DDBJ whole genome shotgun (WGS) entry which is preliminary data.</text>
</comment>
<evidence type="ECO:0000256" key="7">
    <source>
        <dbReference type="ARBA" id="ARBA00023118"/>
    </source>
</evidence>
<name>A0ABS4KR39_9FIRM</name>
<evidence type="ECO:0000256" key="9">
    <source>
        <dbReference type="ARBA" id="ARBA00048173"/>
    </source>
</evidence>
<dbReference type="PROSITE" id="PS50878">
    <property type="entry name" value="RT_POL"/>
    <property type="match status" value="1"/>
</dbReference>
<dbReference type="Proteomes" id="UP001314903">
    <property type="component" value="Unassembled WGS sequence"/>
</dbReference>
<comment type="similarity">
    <text evidence="8">Belongs to the bacterial reverse transcriptase family.</text>
</comment>
<dbReference type="InterPro" id="IPR051083">
    <property type="entry name" value="GrpII_Intron_Splice-Mob/Def"/>
</dbReference>
<keyword evidence="5" id="KW-0460">Magnesium</keyword>
<evidence type="ECO:0000256" key="4">
    <source>
        <dbReference type="ARBA" id="ARBA00022723"/>
    </source>
</evidence>
<keyword evidence="4" id="KW-0479">Metal-binding</keyword>
<evidence type="ECO:0000256" key="8">
    <source>
        <dbReference type="ARBA" id="ARBA00034120"/>
    </source>
</evidence>
<evidence type="ECO:0000313" key="12">
    <source>
        <dbReference type="Proteomes" id="UP001314903"/>
    </source>
</evidence>
<keyword evidence="2" id="KW-0808">Transferase</keyword>
<organism evidence="11 12">
    <name type="scientific">Acetoanaerobium pronyense</name>
    <dbReference type="NCBI Taxonomy" id="1482736"/>
    <lineage>
        <taxon>Bacteria</taxon>
        <taxon>Bacillati</taxon>
        <taxon>Bacillota</taxon>
        <taxon>Clostridia</taxon>
        <taxon>Peptostreptococcales</taxon>
        <taxon>Filifactoraceae</taxon>
        <taxon>Acetoanaerobium</taxon>
    </lineage>
</organism>
<dbReference type="InterPro" id="IPR000123">
    <property type="entry name" value="Reverse_transcriptase_msDNA"/>
</dbReference>
<evidence type="ECO:0000256" key="6">
    <source>
        <dbReference type="ARBA" id="ARBA00022918"/>
    </source>
</evidence>
<evidence type="ECO:0000256" key="3">
    <source>
        <dbReference type="ARBA" id="ARBA00022695"/>
    </source>
</evidence>
<dbReference type="PANTHER" id="PTHR34047:SF8">
    <property type="entry name" value="PROTEIN YKFC"/>
    <property type="match status" value="1"/>
</dbReference>
<dbReference type="InterPro" id="IPR000477">
    <property type="entry name" value="RT_dom"/>
</dbReference>
<protein>
    <recommendedName>
        <fullName evidence="1">RNA-directed DNA polymerase</fullName>
        <ecNumber evidence="1">2.7.7.49</ecNumber>
    </recommendedName>
</protein>
<comment type="catalytic activity">
    <reaction evidence="9">
        <text>DNA(n) + a 2'-deoxyribonucleoside 5'-triphosphate = DNA(n+1) + diphosphate</text>
        <dbReference type="Rhea" id="RHEA:22508"/>
        <dbReference type="Rhea" id="RHEA-COMP:17339"/>
        <dbReference type="Rhea" id="RHEA-COMP:17340"/>
        <dbReference type="ChEBI" id="CHEBI:33019"/>
        <dbReference type="ChEBI" id="CHEBI:61560"/>
        <dbReference type="ChEBI" id="CHEBI:173112"/>
        <dbReference type="EC" id="2.7.7.49"/>
    </reaction>
</comment>
<evidence type="ECO:0000259" key="10">
    <source>
        <dbReference type="PROSITE" id="PS50878"/>
    </source>
</evidence>
<evidence type="ECO:0000256" key="5">
    <source>
        <dbReference type="ARBA" id="ARBA00022842"/>
    </source>
</evidence>
<keyword evidence="6 11" id="KW-0695">RNA-directed DNA polymerase</keyword>